<evidence type="ECO:0000313" key="3">
    <source>
        <dbReference type="EMBL" id="GAA2484889.1"/>
    </source>
</evidence>
<dbReference type="Proteomes" id="UP001501777">
    <property type="component" value="Unassembled WGS sequence"/>
</dbReference>
<accession>A0ABN3LLC1</accession>
<reference evidence="3 4" key="1">
    <citation type="journal article" date="2019" name="Int. J. Syst. Evol. Microbiol.">
        <title>The Global Catalogue of Microorganisms (GCM) 10K type strain sequencing project: providing services to taxonomists for standard genome sequencing and annotation.</title>
        <authorList>
            <consortium name="The Broad Institute Genomics Platform"/>
            <consortium name="The Broad Institute Genome Sequencing Center for Infectious Disease"/>
            <person name="Wu L."/>
            <person name="Ma J."/>
        </authorList>
    </citation>
    <scope>NUCLEOTIDE SEQUENCE [LARGE SCALE GENOMIC DNA]</scope>
    <source>
        <strain evidence="3 4">JCM 4395</strain>
    </source>
</reference>
<evidence type="ECO:0000256" key="1">
    <source>
        <dbReference type="SAM" id="MobiDB-lite"/>
    </source>
</evidence>
<keyword evidence="4" id="KW-1185">Reference proteome</keyword>
<feature type="transmembrane region" description="Helical" evidence="2">
    <location>
        <begin position="68"/>
        <end position="85"/>
    </location>
</feature>
<feature type="transmembrane region" description="Helical" evidence="2">
    <location>
        <begin position="37"/>
        <end position="56"/>
    </location>
</feature>
<dbReference type="SUPFAM" id="SSF103473">
    <property type="entry name" value="MFS general substrate transporter"/>
    <property type="match status" value="1"/>
</dbReference>
<dbReference type="Gene3D" id="1.20.1250.20">
    <property type="entry name" value="MFS general substrate transporter like domains"/>
    <property type="match status" value="1"/>
</dbReference>
<evidence type="ECO:0000313" key="4">
    <source>
        <dbReference type="Proteomes" id="UP001501777"/>
    </source>
</evidence>
<keyword evidence="2" id="KW-0472">Membrane</keyword>
<comment type="caution">
    <text evidence="3">The sequence shown here is derived from an EMBL/GenBank/DDBJ whole genome shotgun (WGS) entry which is preliminary data.</text>
</comment>
<organism evidence="3 4">
    <name type="scientific">Streptomyces longisporus</name>
    <dbReference type="NCBI Taxonomy" id="1948"/>
    <lineage>
        <taxon>Bacteria</taxon>
        <taxon>Bacillati</taxon>
        <taxon>Actinomycetota</taxon>
        <taxon>Actinomycetes</taxon>
        <taxon>Kitasatosporales</taxon>
        <taxon>Streptomycetaceae</taxon>
        <taxon>Streptomyces</taxon>
    </lineage>
</organism>
<evidence type="ECO:0000256" key="2">
    <source>
        <dbReference type="SAM" id="Phobius"/>
    </source>
</evidence>
<sequence>MPPTWSYVVLLTLGQMLIVPAARAWVPDLTEDGRIGLYNGALSSVSGLIVLIGSSATGSLLDLGLPAAAPWLILAIVPALAVALLPPRPDMAESAAGADPAPDRPPRCSGAASD</sequence>
<keyword evidence="2" id="KW-1133">Transmembrane helix</keyword>
<proteinExistence type="predicted"/>
<feature type="transmembrane region" description="Helical" evidence="2">
    <location>
        <begin position="6"/>
        <end position="25"/>
    </location>
</feature>
<gene>
    <name evidence="3" type="ORF">GCM10010276_23370</name>
</gene>
<dbReference type="EMBL" id="BAAASG010000006">
    <property type="protein sequence ID" value="GAA2484889.1"/>
    <property type="molecule type" value="Genomic_DNA"/>
</dbReference>
<feature type="region of interest" description="Disordered" evidence="1">
    <location>
        <begin position="91"/>
        <end position="114"/>
    </location>
</feature>
<keyword evidence="2" id="KW-0812">Transmembrane</keyword>
<name>A0ABN3LLC1_STRLO</name>
<protein>
    <submittedName>
        <fullName evidence="3">Uncharacterized protein</fullName>
    </submittedName>
</protein>
<dbReference type="InterPro" id="IPR036259">
    <property type="entry name" value="MFS_trans_sf"/>
</dbReference>